<organism evidence="4">
    <name type="scientific">Diabrotica virgifera virgifera</name>
    <name type="common">western corn rootworm</name>
    <dbReference type="NCBI Taxonomy" id="50390"/>
    <lineage>
        <taxon>Eukaryota</taxon>
        <taxon>Metazoa</taxon>
        <taxon>Ecdysozoa</taxon>
        <taxon>Arthropoda</taxon>
        <taxon>Hexapoda</taxon>
        <taxon>Insecta</taxon>
        <taxon>Pterygota</taxon>
        <taxon>Neoptera</taxon>
        <taxon>Endopterygota</taxon>
        <taxon>Coleoptera</taxon>
        <taxon>Polyphaga</taxon>
        <taxon>Cucujiformia</taxon>
        <taxon>Chrysomeloidea</taxon>
        <taxon>Chrysomelidae</taxon>
        <taxon>Galerucinae</taxon>
        <taxon>Diabroticina</taxon>
        <taxon>Diabroticites</taxon>
        <taxon>Diabrotica</taxon>
    </lineage>
</organism>
<evidence type="ECO:0000313" key="3">
    <source>
        <dbReference type="Proteomes" id="UP001652700"/>
    </source>
</evidence>
<sequence length="106" mass="11890">MKILVLLFSLAVLSAQPQITQGQSETGKFTEHDCFLITYIPPCNGTSVNDFIWRWETQSKKCVRVHSKLGCSMTKNNFRSSEDCESIAGRVCKNVVFTGTPIMLNL</sequence>
<dbReference type="InterPro" id="IPR036880">
    <property type="entry name" value="Kunitz_BPTI_sf"/>
</dbReference>
<dbReference type="RefSeq" id="XP_028144327.1">
    <property type="nucleotide sequence ID" value="XM_028288526.1"/>
</dbReference>
<dbReference type="InParanoid" id="A0A6P7GCC7"/>
<accession>A0A6P7GCC7</accession>
<evidence type="ECO:0000256" key="1">
    <source>
        <dbReference type="SAM" id="SignalP"/>
    </source>
</evidence>
<reference evidence="2" key="2">
    <citation type="submission" date="2025-05" db="UniProtKB">
        <authorList>
            <consortium name="EnsemblMetazoa"/>
        </authorList>
    </citation>
    <scope>IDENTIFICATION</scope>
</reference>
<dbReference type="GO" id="GO:0004867">
    <property type="term" value="F:serine-type endopeptidase inhibitor activity"/>
    <property type="evidence" value="ECO:0007669"/>
    <property type="project" value="InterPro"/>
</dbReference>
<dbReference type="Gene3D" id="4.10.410.10">
    <property type="entry name" value="Pancreatic trypsin inhibitor Kunitz domain"/>
    <property type="match status" value="1"/>
</dbReference>
<feature type="signal peptide" evidence="1">
    <location>
        <begin position="1"/>
        <end position="22"/>
    </location>
</feature>
<proteinExistence type="predicted"/>
<dbReference type="Proteomes" id="UP001652700">
    <property type="component" value="Unplaced"/>
</dbReference>
<reference evidence="4" key="1">
    <citation type="submission" date="2025-04" db="UniProtKB">
        <authorList>
            <consortium name="RefSeq"/>
        </authorList>
    </citation>
    <scope>IDENTIFICATION</scope>
    <source>
        <tissue evidence="4">Whole insect</tissue>
    </source>
</reference>
<evidence type="ECO:0000313" key="2">
    <source>
        <dbReference type="EnsemblMetazoa" id="XP_050507315.1"/>
    </source>
</evidence>
<protein>
    <submittedName>
        <fullName evidence="4">Uncharacterized protein LOC114337950</fullName>
    </submittedName>
</protein>
<dbReference type="EnsemblMetazoa" id="XM_050651358.1">
    <property type="protein sequence ID" value="XP_050507315.1"/>
    <property type="gene ID" value="LOC126884973"/>
</dbReference>
<gene>
    <name evidence="4" type="primary">LOC114337950</name>
</gene>
<feature type="chain" id="PRO_5027843249" evidence="1">
    <location>
        <begin position="23"/>
        <end position="106"/>
    </location>
</feature>
<keyword evidence="1" id="KW-0732">Signal</keyword>
<evidence type="ECO:0000313" key="4">
    <source>
        <dbReference type="RefSeq" id="XP_028144327.1"/>
    </source>
</evidence>
<dbReference type="SUPFAM" id="SSF57362">
    <property type="entry name" value="BPTI-like"/>
    <property type="match status" value="1"/>
</dbReference>
<name>A0A6P7GCC7_DIAVI</name>
<dbReference type="OrthoDB" id="6775666at2759"/>
<dbReference type="AlphaFoldDB" id="A0A6P7GCC7"/>
<keyword evidence="3" id="KW-1185">Reference proteome</keyword>